<dbReference type="Proteomes" id="UP000290289">
    <property type="component" value="Chromosome 7"/>
</dbReference>
<dbReference type="Gene3D" id="1.10.238.10">
    <property type="entry name" value="EF-hand"/>
    <property type="match status" value="1"/>
</dbReference>
<evidence type="ECO:0000259" key="2">
    <source>
        <dbReference type="PROSITE" id="PS50222"/>
    </source>
</evidence>
<evidence type="ECO:0000256" key="1">
    <source>
        <dbReference type="SAM" id="MobiDB-lite"/>
    </source>
</evidence>
<dbReference type="InterPro" id="IPR011992">
    <property type="entry name" value="EF-hand-dom_pair"/>
</dbReference>
<dbReference type="PROSITE" id="PS50222">
    <property type="entry name" value="EF_HAND_2"/>
    <property type="match status" value="2"/>
</dbReference>
<feature type="region of interest" description="Disordered" evidence="1">
    <location>
        <begin position="181"/>
        <end position="208"/>
    </location>
</feature>
<protein>
    <recommendedName>
        <fullName evidence="2">EF-hand domain-containing protein</fullName>
    </recommendedName>
</protein>
<evidence type="ECO:0000313" key="4">
    <source>
        <dbReference type="Proteomes" id="UP000290289"/>
    </source>
</evidence>
<dbReference type="GO" id="GO:0005509">
    <property type="term" value="F:calcium ion binding"/>
    <property type="evidence" value="ECO:0007669"/>
    <property type="project" value="InterPro"/>
</dbReference>
<feature type="domain" description="EF-hand" evidence="2">
    <location>
        <begin position="14"/>
        <end position="49"/>
    </location>
</feature>
<gene>
    <name evidence="3" type="ORF">DVH24_011941</name>
</gene>
<sequence>MDISSVPISSCSKEHQKIYQEWFRFADSDSDGRITGGDAIKFFGMSNLNRQDLKQNSNVDLESLKPPVMEGLDALLSAKKKHMHKSNENEVNGTAVVQQSLSALWFSSKSAKRVLSELLYIKLIVARREEADAADETKPEPQPLLTTLLATNRFMCEIRSFLTDETRKVFKSFDSNSDGKISVKQARQCPHGPSTMSGTPLRSKRCPL</sequence>
<proteinExistence type="predicted"/>
<dbReference type="EMBL" id="RDQH01000333">
    <property type="protein sequence ID" value="RXH92917.1"/>
    <property type="molecule type" value="Genomic_DNA"/>
</dbReference>
<comment type="caution">
    <text evidence="3">The sequence shown here is derived from an EMBL/GenBank/DDBJ whole genome shotgun (WGS) entry which is preliminary data.</text>
</comment>
<feature type="domain" description="EF-hand" evidence="2">
    <location>
        <begin position="161"/>
        <end position="196"/>
    </location>
</feature>
<dbReference type="AlphaFoldDB" id="A0A498JDM2"/>
<reference evidence="3 4" key="1">
    <citation type="submission" date="2018-10" db="EMBL/GenBank/DDBJ databases">
        <title>A high-quality apple genome assembly.</title>
        <authorList>
            <person name="Hu J."/>
        </authorList>
    </citation>
    <scope>NUCLEOTIDE SEQUENCE [LARGE SCALE GENOMIC DNA]</scope>
    <source>
        <strain evidence="4">cv. HFTH1</strain>
        <tissue evidence="3">Young leaf</tissue>
    </source>
</reference>
<dbReference type="SUPFAM" id="SSF47473">
    <property type="entry name" value="EF-hand"/>
    <property type="match status" value="1"/>
</dbReference>
<dbReference type="Pfam" id="PF13202">
    <property type="entry name" value="EF-hand_5"/>
    <property type="match status" value="2"/>
</dbReference>
<keyword evidence="4" id="KW-1185">Reference proteome</keyword>
<evidence type="ECO:0000313" key="3">
    <source>
        <dbReference type="EMBL" id="RXH92917.1"/>
    </source>
</evidence>
<dbReference type="InterPro" id="IPR002048">
    <property type="entry name" value="EF_hand_dom"/>
</dbReference>
<name>A0A498JDM2_MALDO</name>
<accession>A0A498JDM2</accession>
<organism evidence="3 4">
    <name type="scientific">Malus domestica</name>
    <name type="common">Apple</name>
    <name type="synonym">Pyrus malus</name>
    <dbReference type="NCBI Taxonomy" id="3750"/>
    <lineage>
        <taxon>Eukaryota</taxon>
        <taxon>Viridiplantae</taxon>
        <taxon>Streptophyta</taxon>
        <taxon>Embryophyta</taxon>
        <taxon>Tracheophyta</taxon>
        <taxon>Spermatophyta</taxon>
        <taxon>Magnoliopsida</taxon>
        <taxon>eudicotyledons</taxon>
        <taxon>Gunneridae</taxon>
        <taxon>Pentapetalae</taxon>
        <taxon>rosids</taxon>
        <taxon>fabids</taxon>
        <taxon>Rosales</taxon>
        <taxon>Rosaceae</taxon>
        <taxon>Amygdaloideae</taxon>
        <taxon>Maleae</taxon>
        <taxon>Malus</taxon>
    </lineage>
</organism>
<dbReference type="STRING" id="3750.A0A498JDM2"/>